<gene>
    <name evidence="1" type="ORF">SAMN05443431_103252</name>
</gene>
<sequence>MNTATAYKIESHRRLCLIKDYKEVNHWIGTLELAVNEFQHFSLIEKQLIKNIETSNTMLTLRRKFTLNMASFCKYEQEIKTEIEYGKTEYNDSRAKVYEIKRLQFVQLIRELHDFRIKFYTLLERYKR</sequence>
<dbReference type="RefSeq" id="WP_090838833.1">
    <property type="nucleotide sequence ID" value="NZ_FORM01000003.1"/>
</dbReference>
<proteinExistence type="predicted"/>
<dbReference type="STRING" id="1144750.SAMN05443431_103252"/>
<evidence type="ECO:0000313" key="2">
    <source>
        <dbReference type="Proteomes" id="UP000199559"/>
    </source>
</evidence>
<dbReference type="EMBL" id="FORM01000003">
    <property type="protein sequence ID" value="SFI99009.1"/>
    <property type="molecule type" value="Genomic_DNA"/>
</dbReference>
<evidence type="ECO:0000313" key="1">
    <source>
        <dbReference type="EMBL" id="SFI99009.1"/>
    </source>
</evidence>
<name>A0A1I3MPX9_9FLAO</name>
<reference evidence="2" key="1">
    <citation type="submission" date="2016-10" db="EMBL/GenBank/DDBJ databases">
        <authorList>
            <person name="Varghese N."/>
            <person name="Submissions S."/>
        </authorList>
    </citation>
    <scope>NUCLEOTIDE SEQUENCE [LARGE SCALE GENOMIC DNA]</scope>
    <source>
        <strain evidence="2">DSM 28881</strain>
    </source>
</reference>
<organism evidence="1 2">
    <name type="scientific">Olleya namhaensis</name>
    <dbReference type="NCBI Taxonomy" id="1144750"/>
    <lineage>
        <taxon>Bacteria</taxon>
        <taxon>Pseudomonadati</taxon>
        <taxon>Bacteroidota</taxon>
        <taxon>Flavobacteriia</taxon>
        <taxon>Flavobacteriales</taxon>
        <taxon>Flavobacteriaceae</taxon>
    </lineage>
</organism>
<dbReference type="AlphaFoldDB" id="A0A1I3MPX9"/>
<protein>
    <submittedName>
        <fullName evidence="1">Uncharacterized protein</fullName>
    </submittedName>
</protein>
<dbReference type="Proteomes" id="UP000199559">
    <property type="component" value="Unassembled WGS sequence"/>
</dbReference>
<keyword evidence="2" id="KW-1185">Reference proteome</keyword>
<accession>A0A1I3MPX9</accession>